<evidence type="ECO:0000313" key="7">
    <source>
        <dbReference type="EMBL" id="REL26257.1"/>
    </source>
</evidence>
<dbReference type="SUPFAM" id="SSF53187">
    <property type="entry name" value="Zn-dependent exopeptidases"/>
    <property type="match status" value="1"/>
</dbReference>
<dbReference type="GO" id="GO:0005737">
    <property type="term" value="C:cytoplasm"/>
    <property type="evidence" value="ECO:0007669"/>
    <property type="project" value="InterPro"/>
</dbReference>
<evidence type="ECO:0000256" key="3">
    <source>
        <dbReference type="ARBA" id="ARBA00022670"/>
    </source>
</evidence>
<keyword evidence="4" id="KW-0378">Hydrolase</keyword>
<evidence type="ECO:0000313" key="8">
    <source>
        <dbReference type="Proteomes" id="UP000256478"/>
    </source>
</evidence>
<evidence type="ECO:0000256" key="2">
    <source>
        <dbReference type="ARBA" id="ARBA00022438"/>
    </source>
</evidence>
<organism evidence="7 8">
    <name type="scientific">Thalassotalea euphylliae</name>
    <dbReference type="NCBI Taxonomy" id="1655234"/>
    <lineage>
        <taxon>Bacteria</taxon>
        <taxon>Pseudomonadati</taxon>
        <taxon>Pseudomonadota</taxon>
        <taxon>Gammaproteobacteria</taxon>
        <taxon>Alteromonadales</taxon>
        <taxon>Colwelliaceae</taxon>
        <taxon>Thalassotalea</taxon>
    </lineage>
</organism>
<protein>
    <submittedName>
        <fullName evidence="7">Leucyl aminopeptidase family protein</fullName>
    </submittedName>
</protein>
<gene>
    <name evidence="7" type="ORF">DXX93_06435</name>
</gene>
<dbReference type="GO" id="GO:0070006">
    <property type="term" value="F:metalloaminopeptidase activity"/>
    <property type="evidence" value="ECO:0007669"/>
    <property type="project" value="InterPro"/>
</dbReference>
<dbReference type="RefSeq" id="WP_116007378.1">
    <property type="nucleotide sequence ID" value="NZ_QUOU01000001.1"/>
</dbReference>
<evidence type="ECO:0000256" key="5">
    <source>
        <dbReference type="ARBA" id="ARBA00023211"/>
    </source>
</evidence>
<dbReference type="OrthoDB" id="9809354at2"/>
<keyword evidence="2 7" id="KW-0031">Aminopeptidase</keyword>
<dbReference type="PANTHER" id="PTHR11963:SF20">
    <property type="entry name" value="PEPTIDASE B"/>
    <property type="match status" value="1"/>
</dbReference>
<accession>A0A3E0TPH8</accession>
<reference evidence="7 8" key="1">
    <citation type="submission" date="2018-08" db="EMBL/GenBank/DDBJ databases">
        <title>Thalassotalea euphylliae genome.</title>
        <authorList>
            <person name="Summers S."/>
            <person name="Rice S.A."/>
            <person name="Freckelton M.L."/>
            <person name="Nedved B.T."/>
            <person name="Hadfield M.G."/>
        </authorList>
    </citation>
    <scope>NUCLEOTIDE SEQUENCE [LARGE SCALE GENOMIC DNA]</scope>
    <source>
        <strain evidence="7 8">H1</strain>
    </source>
</reference>
<feature type="domain" description="Cytosol aminopeptidase" evidence="6">
    <location>
        <begin position="302"/>
        <end position="309"/>
    </location>
</feature>
<dbReference type="InterPro" id="IPR000819">
    <property type="entry name" value="Peptidase_M17_C"/>
</dbReference>
<dbReference type="Proteomes" id="UP000256478">
    <property type="component" value="Unassembled WGS sequence"/>
</dbReference>
<evidence type="ECO:0000259" key="6">
    <source>
        <dbReference type="PROSITE" id="PS00631"/>
    </source>
</evidence>
<proteinExistence type="inferred from homology"/>
<evidence type="ECO:0000256" key="1">
    <source>
        <dbReference type="ARBA" id="ARBA00009528"/>
    </source>
</evidence>
<dbReference type="InterPro" id="IPR048816">
    <property type="entry name" value="Peptidase_M17_N_1"/>
</dbReference>
<comment type="similarity">
    <text evidence="1">Belongs to the peptidase M17 family.</text>
</comment>
<comment type="caution">
    <text evidence="7">The sequence shown here is derived from an EMBL/GenBank/DDBJ whole genome shotgun (WGS) entry which is preliminary data.</text>
</comment>
<sequence length="454" mass="48395">MTQLINAQSTGIPLYVLTTEEYDIWLGKQSAAAQAWLANTGFQGKGVATLPDESGSLAAAVMVVANASEYFACGDLVNKLPAGQYLLVTDDANKSAVAFGWCVGGYRFDRYLSRSEGKTLPVLAIADQALADEANKLSEATALVRDLINTPAADMMPQHLAQTCQALADEFGASFSEIVGDDLLTENYPTIHAVGRASCHAPRLLDLRWGDSKAPKVTLVGKGVCFDSGGLDVKPASGMRLMKKDMGGAAHVLGLARMIMAFGLNIQLRVMIPAVENAIAGNAFRPGDVITTRTGLNVEIDNTDAEGRLVLCDALADAADEKPELIIDFATLTGAMRVALGTELPGFFATNDETANGISKAGEGVQDPVWRMPLHQAYRDMLNSDIADMTNCANGPFGGAITAALYLQEFLPQESDWCHFDVMAYNVRALPGRPKGGEAFGIRAVFGYLQTRFG</sequence>
<dbReference type="Pfam" id="PF00883">
    <property type="entry name" value="Peptidase_M17"/>
    <property type="match status" value="1"/>
</dbReference>
<dbReference type="PROSITE" id="PS00631">
    <property type="entry name" value="CYTOSOL_AP"/>
    <property type="match status" value="1"/>
</dbReference>
<dbReference type="CDD" id="cd00433">
    <property type="entry name" value="Peptidase_M17"/>
    <property type="match status" value="1"/>
</dbReference>
<dbReference type="GO" id="GO:0006508">
    <property type="term" value="P:proteolysis"/>
    <property type="evidence" value="ECO:0007669"/>
    <property type="project" value="UniProtKB-KW"/>
</dbReference>
<dbReference type="Gene3D" id="3.40.220.10">
    <property type="entry name" value="Leucine Aminopeptidase, subunit E, domain 1"/>
    <property type="match status" value="1"/>
</dbReference>
<dbReference type="EMBL" id="QUOU01000001">
    <property type="protein sequence ID" value="REL26257.1"/>
    <property type="molecule type" value="Genomic_DNA"/>
</dbReference>
<dbReference type="PRINTS" id="PR00481">
    <property type="entry name" value="LAMNOPPTDASE"/>
</dbReference>
<dbReference type="InterPro" id="IPR043472">
    <property type="entry name" value="Macro_dom-like"/>
</dbReference>
<name>A0A3E0TPH8_9GAMM</name>
<dbReference type="InterPro" id="IPR011356">
    <property type="entry name" value="Leucine_aapep/pepB"/>
</dbReference>
<keyword evidence="5" id="KW-0464">Manganese</keyword>
<keyword evidence="3" id="KW-0645">Protease</keyword>
<evidence type="ECO:0000256" key="4">
    <source>
        <dbReference type="ARBA" id="ARBA00022801"/>
    </source>
</evidence>
<dbReference type="Gene3D" id="3.40.630.10">
    <property type="entry name" value="Zn peptidases"/>
    <property type="match status" value="1"/>
</dbReference>
<dbReference type="Pfam" id="PF21337">
    <property type="entry name" value="Peptidase_M17_N_1"/>
    <property type="match status" value="1"/>
</dbReference>
<dbReference type="AlphaFoldDB" id="A0A3E0TPH8"/>
<dbReference type="PANTHER" id="PTHR11963">
    <property type="entry name" value="LEUCINE AMINOPEPTIDASE-RELATED"/>
    <property type="match status" value="1"/>
</dbReference>
<dbReference type="GO" id="GO:0030145">
    <property type="term" value="F:manganese ion binding"/>
    <property type="evidence" value="ECO:0007669"/>
    <property type="project" value="InterPro"/>
</dbReference>